<reference evidence="7 8" key="1">
    <citation type="submission" date="2024-07" db="EMBL/GenBank/DDBJ databases">
        <title>Uliginosibacterium flavum JJ3220;KACC:17644.</title>
        <authorList>
            <person name="Kim M.K."/>
        </authorList>
    </citation>
    <scope>NUCLEOTIDE SEQUENCE [LARGE SCALE GENOMIC DNA]</scope>
    <source>
        <strain evidence="7 8">KACC:17644</strain>
    </source>
</reference>
<dbReference type="Pfam" id="PF00563">
    <property type="entry name" value="EAL"/>
    <property type="match status" value="1"/>
</dbReference>
<dbReference type="SMART" id="SM00086">
    <property type="entry name" value="PAC"/>
    <property type="match status" value="2"/>
</dbReference>
<dbReference type="SMART" id="SM00448">
    <property type="entry name" value="REC"/>
    <property type="match status" value="1"/>
</dbReference>
<dbReference type="InterPro" id="IPR001633">
    <property type="entry name" value="EAL_dom"/>
</dbReference>
<dbReference type="SMART" id="SM00052">
    <property type="entry name" value="EAL"/>
    <property type="match status" value="1"/>
</dbReference>
<evidence type="ECO:0000313" key="8">
    <source>
        <dbReference type="Proteomes" id="UP001549691"/>
    </source>
</evidence>
<dbReference type="CDD" id="cd00130">
    <property type="entry name" value="PAS"/>
    <property type="match status" value="2"/>
</dbReference>
<feature type="domain" description="PAS" evidence="3">
    <location>
        <begin position="268"/>
        <end position="341"/>
    </location>
</feature>
<dbReference type="CDD" id="cd01949">
    <property type="entry name" value="GGDEF"/>
    <property type="match status" value="1"/>
</dbReference>
<organism evidence="7 8">
    <name type="scientific">Uliginosibacterium flavum</name>
    <dbReference type="NCBI Taxonomy" id="1396831"/>
    <lineage>
        <taxon>Bacteria</taxon>
        <taxon>Pseudomonadati</taxon>
        <taxon>Pseudomonadota</taxon>
        <taxon>Betaproteobacteria</taxon>
        <taxon>Rhodocyclales</taxon>
        <taxon>Zoogloeaceae</taxon>
        <taxon>Uliginosibacterium</taxon>
    </lineage>
</organism>
<dbReference type="InterPro" id="IPR000160">
    <property type="entry name" value="GGDEF_dom"/>
</dbReference>
<evidence type="ECO:0000259" key="6">
    <source>
        <dbReference type="PROSITE" id="PS50887"/>
    </source>
</evidence>
<dbReference type="PROSITE" id="PS50112">
    <property type="entry name" value="PAS"/>
    <property type="match status" value="2"/>
</dbReference>
<evidence type="ECO:0000256" key="1">
    <source>
        <dbReference type="PROSITE-ProRule" id="PRU00169"/>
    </source>
</evidence>
<dbReference type="InterPro" id="IPR001789">
    <property type="entry name" value="Sig_transdc_resp-reg_receiver"/>
</dbReference>
<dbReference type="Gene3D" id="3.20.20.450">
    <property type="entry name" value="EAL domain"/>
    <property type="match status" value="1"/>
</dbReference>
<dbReference type="NCBIfam" id="TIGR00254">
    <property type="entry name" value="GGDEF"/>
    <property type="match status" value="1"/>
</dbReference>
<dbReference type="InterPro" id="IPR043128">
    <property type="entry name" value="Rev_trsase/Diguanyl_cyclase"/>
</dbReference>
<proteinExistence type="predicted"/>
<feature type="modified residue" description="4-aspartylphosphate" evidence="1">
    <location>
        <position position="58"/>
    </location>
</feature>
<feature type="domain" description="PAS" evidence="3">
    <location>
        <begin position="136"/>
        <end position="206"/>
    </location>
</feature>
<dbReference type="SMART" id="SM00091">
    <property type="entry name" value="PAS"/>
    <property type="match status" value="2"/>
</dbReference>
<feature type="domain" description="EAL" evidence="5">
    <location>
        <begin position="572"/>
        <end position="826"/>
    </location>
</feature>
<dbReference type="InterPro" id="IPR029787">
    <property type="entry name" value="Nucleotide_cyclase"/>
</dbReference>
<dbReference type="CDD" id="cd00156">
    <property type="entry name" value="REC"/>
    <property type="match status" value="1"/>
</dbReference>
<dbReference type="SUPFAM" id="SSF55073">
    <property type="entry name" value="Nucleotide cyclase"/>
    <property type="match status" value="1"/>
</dbReference>
<dbReference type="InterPro" id="IPR000014">
    <property type="entry name" value="PAS"/>
</dbReference>
<dbReference type="Gene3D" id="3.30.450.20">
    <property type="entry name" value="PAS domain"/>
    <property type="match status" value="2"/>
</dbReference>
<dbReference type="PROSITE" id="PS50887">
    <property type="entry name" value="GGDEF"/>
    <property type="match status" value="1"/>
</dbReference>
<protein>
    <submittedName>
        <fullName evidence="7">EAL domain-containing protein</fullName>
    </submittedName>
</protein>
<dbReference type="InterPro" id="IPR000700">
    <property type="entry name" value="PAS-assoc_C"/>
</dbReference>
<dbReference type="Pfam" id="PF00989">
    <property type="entry name" value="PAS"/>
    <property type="match status" value="2"/>
</dbReference>
<dbReference type="InterPro" id="IPR035919">
    <property type="entry name" value="EAL_sf"/>
</dbReference>
<evidence type="ECO:0000259" key="4">
    <source>
        <dbReference type="PROSITE" id="PS50113"/>
    </source>
</evidence>
<dbReference type="SMART" id="SM00267">
    <property type="entry name" value="GGDEF"/>
    <property type="match status" value="1"/>
</dbReference>
<feature type="domain" description="PAC" evidence="4">
    <location>
        <begin position="209"/>
        <end position="260"/>
    </location>
</feature>
<dbReference type="Pfam" id="PF00990">
    <property type="entry name" value="GGDEF"/>
    <property type="match status" value="1"/>
</dbReference>
<dbReference type="PANTHER" id="PTHR44757:SF4">
    <property type="entry name" value="DIGUANYLATE CYCLASE DGCE-RELATED"/>
    <property type="match status" value="1"/>
</dbReference>
<feature type="domain" description="GGDEF" evidence="6">
    <location>
        <begin position="430"/>
        <end position="563"/>
    </location>
</feature>
<dbReference type="Proteomes" id="UP001549691">
    <property type="component" value="Unassembled WGS sequence"/>
</dbReference>
<keyword evidence="8" id="KW-1185">Reference proteome</keyword>
<dbReference type="PROSITE" id="PS50113">
    <property type="entry name" value="PAC"/>
    <property type="match status" value="2"/>
</dbReference>
<dbReference type="SUPFAM" id="SSF141868">
    <property type="entry name" value="EAL domain-like"/>
    <property type="match status" value="1"/>
</dbReference>
<comment type="caution">
    <text evidence="7">The sequence shown here is derived from an EMBL/GenBank/DDBJ whole genome shotgun (WGS) entry which is preliminary data.</text>
</comment>
<dbReference type="PROSITE" id="PS50883">
    <property type="entry name" value="EAL"/>
    <property type="match status" value="1"/>
</dbReference>
<dbReference type="SUPFAM" id="SSF52172">
    <property type="entry name" value="CheY-like"/>
    <property type="match status" value="1"/>
</dbReference>
<dbReference type="PIRSF" id="PIRSF005925">
    <property type="entry name" value="Dos"/>
    <property type="match status" value="1"/>
</dbReference>
<gene>
    <name evidence="7" type="ORF">ABXR19_18380</name>
</gene>
<dbReference type="NCBIfam" id="TIGR00229">
    <property type="entry name" value="sensory_box"/>
    <property type="match status" value="2"/>
</dbReference>
<dbReference type="InterPro" id="IPR035965">
    <property type="entry name" value="PAS-like_dom_sf"/>
</dbReference>
<dbReference type="Gene3D" id="3.40.50.2300">
    <property type="match status" value="1"/>
</dbReference>
<dbReference type="PROSITE" id="PS50110">
    <property type="entry name" value="RESPONSE_REGULATORY"/>
    <property type="match status" value="1"/>
</dbReference>
<evidence type="ECO:0000259" key="5">
    <source>
        <dbReference type="PROSITE" id="PS50883"/>
    </source>
</evidence>
<dbReference type="SUPFAM" id="SSF55785">
    <property type="entry name" value="PYP-like sensor domain (PAS domain)"/>
    <property type="match status" value="2"/>
</dbReference>
<dbReference type="InterPro" id="IPR001610">
    <property type="entry name" value="PAC"/>
</dbReference>
<feature type="domain" description="PAC" evidence="4">
    <location>
        <begin position="346"/>
        <end position="398"/>
    </location>
</feature>
<name>A0ABV2TRJ3_9RHOO</name>
<dbReference type="PANTHER" id="PTHR44757">
    <property type="entry name" value="DIGUANYLATE CYCLASE DGCP"/>
    <property type="match status" value="1"/>
</dbReference>
<dbReference type="InterPro" id="IPR013767">
    <property type="entry name" value="PAS_fold"/>
</dbReference>
<evidence type="ECO:0000259" key="3">
    <source>
        <dbReference type="PROSITE" id="PS50112"/>
    </source>
</evidence>
<sequence length="838" mass="92653">MNDATTVLLIEDDPADAKLIQEALTDMEDGRFHVELVTCLADALRRLNEERVEVILLDMTLPDSQGIEAFDQVAQATPDSLILVLSGAGSEETARQAVQRGAHEHLAKAHLDAHWLPRTLRCVIERENARNALRNSEERFRTICDASPLGIFVSDAQDSCVYTNAAYGEISGLTHEQALGTNWSSAIHPEDRQRVLDEWRAAPTGHASIHAEVRFLRSDESIVWTRLNVAPMLDRTSSRGHVQTVENITARKTAEFQLRIAEDALFEEKERAQVTLNSIGDAVLCTDLLCKVTYMNPVAEVMTGWGYEEALGRPLTEVFQIISGTTRQAADNPAQRAINEDKTAGLPMDCVLVRRDGIESPIEDSTAPIHDRDGRVVGAVIVFQDVSASRSMAQKMFHLAQHDCLTGLPNRVLLTERLSQAIGRANRYGKQAALLFLDIDYFKHINDSLGHAVGDKLLQAVGARLAACVRATDTVCRQGGDEFVILLSEIERPQDVAYVAETLRTKLAVPHVIGEHELHVTLSIGISVYPDDGSDVDVLMQNADTAMYHAKADGRNSYQFFTADMNSLAVQRLFVESSLRRALKQNEFVLHYQPKINLDSGFMTGAEALIRWHDPDLGLISPAQFVPVAEECGLIVPIGRWVMREACRQIQAWLDAGLHVVPVAVNISALEFRREDFLEDIALILKETGVAPRYLELELTESILMQDAESSAAVLVAIKAMGMRLAIDDFGTGYSSLSYLKRFPIDALKIDQSFVREITTNADDATIVNAVIGMGKNLKQKIIAEGVETAEQLALLQTQKCDEGQGFLFSPPLVADDFAKLLTTNFSRRQESSNTYTL</sequence>
<accession>A0ABV2TRJ3</accession>
<dbReference type="CDD" id="cd01948">
    <property type="entry name" value="EAL"/>
    <property type="match status" value="1"/>
</dbReference>
<dbReference type="EMBL" id="JBEWZI010000029">
    <property type="protein sequence ID" value="MET7016158.1"/>
    <property type="molecule type" value="Genomic_DNA"/>
</dbReference>
<feature type="domain" description="Response regulatory" evidence="2">
    <location>
        <begin position="6"/>
        <end position="123"/>
    </location>
</feature>
<dbReference type="Gene3D" id="3.30.70.270">
    <property type="match status" value="1"/>
</dbReference>
<dbReference type="RefSeq" id="WP_354602614.1">
    <property type="nucleotide sequence ID" value="NZ_JBEWZI010000029.1"/>
</dbReference>
<evidence type="ECO:0000259" key="2">
    <source>
        <dbReference type="PROSITE" id="PS50110"/>
    </source>
</evidence>
<evidence type="ECO:0000313" key="7">
    <source>
        <dbReference type="EMBL" id="MET7016158.1"/>
    </source>
</evidence>
<dbReference type="InterPro" id="IPR012226">
    <property type="entry name" value="Diguanyl_cyclase/Pdiesterase"/>
</dbReference>
<keyword evidence="1" id="KW-0597">Phosphoprotein</keyword>
<dbReference type="InterPro" id="IPR011006">
    <property type="entry name" value="CheY-like_superfamily"/>
</dbReference>
<dbReference type="Pfam" id="PF00072">
    <property type="entry name" value="Response_reg"/>
    <property type="match status" value="1"/>
</dbReference>
<dbReference type="InterPro" id="IPR052155">
    <property type="entry name" value="Biofilm_reg_signaling"/>
</dbReference>